<feature type="transmembrane region" description="Helical" evidence="2">
    <location>
        <begin position="9"/>
        <end position="26"/>
    </location>
</feature>
<comment type="caution">
    <text evidence="4">The sequence shown here is derived from an EMBL/GenBank/DDBJ whole genome shotgun (WGS) entry which is preliminary data.</text>
</comment>
<dbReference type="GO" id="GO:0005615">
    <property type="term" value="C:extracellular space"/>
    <property type="evidence" value="ECO:0007669"/>
    <property type="project" value="TreeGrafter"/>
</dbReference>
<keyword evidence="2" id="KW-0812">Transmembrane</keyword>
<sequence>MGIITHKSYRYILCATATLFLVVYYVKLQLLSNSSASMSKHTLEYFLNKGTIQRNDAADIEWFHATNSKSKLTEALRSSAQMIEADVLLRGRDPEEPIMAHPPENDSDINLQDWLKEVVKSDKGIKLDFKSLTAVSPSMILLQEVRDQLQGPVWINADILPGPGGKAIPLDPQVFLKQASLRSDDVLSLGWTTGWDANVDNLGYSWEMVHQMENLCRSLKQPVTFPVRAALLPVSFSQLQWLLEQSKTYSLTVWTGRDDVFKVEELLPYRQNFSKTRIYYDLLESQMTQFKRLPSFS</sequence>
<dbReference type="EMBL" id="JAFHDT010000002">
    <property type="protein sequence ID" value="KAI7813596.1"/>
    <property type="molecule type" value="Genomic_DNA"/>
</dbReference>
<evidence type="ECO:0000256" key="2">
    <source>
        <dbReference type="SAM" id="Phobius"/>
    </source>
</evidence>
<gene>
    <name evidence="4" type="ORF">IRJ41_023210</name>
</gene>
<accession>A0A9W8CAJ5</accession>
<evidence type="ECO:0000313" key="4">
    <source>
        <dbReference type="EMBL" id="KAI7813596.1"/>
    </source>
</evidence>
<keyword evidence="5" id="KW-1185">Reference proteome</keyword>
<organism evidence="4 5">
    <name type="scientific">Triplophysa rosa</name>
    <name type="common">Cave loach</name>
    <dbReference type="NCBI Taxonomy" id="992332"/>
    <lineage>
        <taxon>Eukaryota</taxon>
        <taxon>Metazoa</taxon>
        <taxon>Chordata</taxon>
        <taxon>Craniata</taxon>
        <taxon>Vertebrata</taxon>
        <taxon>Euteleostomi</taxon>
        <taxon>Actinopterygii</taxon>
        <taxon>Neopterygii</taxon>
        <taxon>Teleostei</taxon>
        <taxon>Ostariophysi</taxon>
        <taxon>Cypriniformes</taxon>
        <taxon>Nemacheilidae</taxon>
        <taxon>Triplophysa</taxon>
    </lineage>
</organism>
<dbReference type="OrthoDB" id="413402at2759"/>
<evidence type="ECO:0000256" key="1">
    <source>
        <dbReference type="ARBA" id="ARBA00044953"/>
    </source>
</evidence>
<protein>
    <recommendedName>
        <fullName evidence="3">Menorin-like domain-containing protein</fullName>
    </recommendedName>
</protein>
<keyword evidence="2" id="KW-0472">Membrane</keyword>
<dbReference type="InterPro" id="IPR019356">
    <property type="entry name" value="Menorin_dom"/>
</dbReference>
<dbReference type="PANTHER" id="PTHR21184:SF3">
    <property type="entry name" value="PROTEIN FAM151B"/>
    <property type="match status" value="1"/>
</dbReference>
<name>A0A9W8CAJ5_TRIRA</name>
<dbReference type="Proteomes" id="UP001059041">
    <property type="component" value="Linkage Group LG2"/>
</dbReference>
<feature type="domain" description="Menorin-like" evidence="3">
    <location>
        <begin position="56"/>
        <end position="286"/>
    </location>
</feature>
<evidence type="ECO:0000259" key="3">
    <source>
        <dbReference type="Pfam" id="PF10223"/>
    </source>
</evidence>
<reference evidence="4" key="1">
    <citation type="submission" date="2021-02" db="EMBL/GenBank/DDBJ databases">
        <title>Comparative genomics reveals that relaxation of natural selection precedes convergent phenotypic evolution of cavefish.</title>
        <authorList>
            <person name="Peng Z."/>
        </authorList>
    </citation>
    <scope>NUCLEOTIDE SEQUENCE</scope>
    <source>
        <tissue evidence="4">Muscle</tissue>
    </source>
</reference>
<evidence type="ECO:0000313" key="5">
    <source>
        <dbReference type="Proteomes" id="UP001059041"/>
    </source>
</evidence>
<dbReference type="Pfam" id="PF10223">
    <property type="entry name" value="Menorin_N"/>
    <property type="match status" value="1"/>
</dbReference>
<comment type="similarity">
    <text evidence="1">Belongs to the menorin family.</text>
</comment>
<dbReference type="AlphaFoldDB" id="A0A9W8CAJ5"/>
<proteinExistence type="inferred from homology"/>
<keyword evidence="2" id="KW-1133">Transmembrane helix</keyword>
<dbReference type="PANTHER" id="PTHR21184">
    <property type="entry name" value="MENORIN (DENDRITIC BRANCHING PROTEIN)"/>
    <property type="match status" value="1"/>
</dbReference>